<gene>
    <name evidence="1" type="ORF">ARALYDRAFT_896909</name>
</gene>
<dbReference type="EMBL" id="GL348715">
    <property type="protein sequence ID" value="EFH58789.1"/>
    <property type="molecule type" value="Genomic_DNA"/>
</dbReference>
<protein>
    <submittedName>
        <fullName evidence="1">Predicted protein</fullName>
    </submittedName>
</protein>
<sequence>MSDRRYRHHEGDDPCRATLQQLHLRTYIRTIDRRKASMFRRLICMMHPLL</sequence>
<keyword evidence="2" id="KW-1185">Reference proteome</keyword>
<organism evidence="2">
    <name type="scientific">Arabidopsis lyrata subsp. lyrata</name>
    <name type="common">Lyre-leaved rock-cress</name>
    <dbReference type="NCBI Taxonomy" id="81972"/>
    <lineage>
        <taxon>Eukaryota</taxon>
        <taxon>Viridiplantae</taxon>
        <taxon>Streptophyta</taxon>
        <taxon>Embryophyta</taxon>
        <taxon>Tracheophyta</taxon>
        <taxon>Spermatophyta</taxon>
        <taxon>Magnoliopsida</taxon>
        <taxon>eudicotyledons</taxon>
        <taxon>Gunneridae</taxon>
        <taxon>Pentapetalae</taxon>
        <taxon>rosids</taxon>
        <taxon>malvids</taxon>
        <taxon>Brassicales</taxon>
        <taxon>Brassicaceae</taxon>
        <taxon>Camelineae</taxon>
        <taxon>Arabidopsis</taxon>
    </lineage>
</organism>
<dbReference type="HOGENOM" id="CLU_3127033_0_0_1"/>
<reference evidence="2" key="1">
    <citation type="journal article" date="2011" name="Nat. Genet.">
        <title>The Arabidopsis lyrata genome sequence and the basis of rapid genome size change.</title>
        <authorList>
            <person name="Hu T.T."/>
            <person name="Pattyn P."/>
            <person name="Bakker E.G."/>
            <person name="Cao J."/>
            <person name="Cheng J.-F."/>
            <person name="Clark R.M."/>
            <person name="Fahlgren N."/>
            <person name="Fawcett J.A."/>
            <person name="Grimwood J."/>
            <person name="Gundlach H."/>
            <person name="Haberer G."/>
            <person name="Hollister J.D."/>
            <person name="Ossowski S."/>
            <person name="Ottilar R.P."/>
            <person name="Salamov A.A."/>
            <person name="Schneeberger K."/>
            <person name="Spannagl M."/>
            <person name="Wang X."/>
            <person name="Yang L."/>
            <person name="Nasrallah M.E."/>
            <person name="Bergelson J."/>
            <person name="Carrington J.C."/>
            <person name="Gaut B.S."/>
            <person name="Schmutz J."/>
            <person name="Mayer K.F.X."/>
            <person name="Van de Peer Y."/>
            <person name="Grigoriev I.V."/>
            <person name="Nordborg M."/>
            <person name="Weigel D."/>
            <person name="Guo Y.-L."/>
        </authorList>
    </citation>
    <scope>NUCLEOTIDE SEQUENCE [LARGE SCALE GENOMIC DNA]</scope>
    <source>
        <strain evidence="2">cv. MN47</strain>
    </source>
</reference>
<dbReference type="Proteomes" id="UP000008694">
    <property type="component" value="Unassembled WGS sequence"/>
</dbReference>
<name>D7L6K7_ARALL</name>
<evidence type="ECO:0000313" key="2">
    <source>
        <dbReference type="Proteomes" id="UP000008694"/>
    </source>
</evidence>
<proteinExistence type="predicted"/>
<accession>D7L6K7</accession>
<evidence type="ECO:0000313" key="1">
    <source>
        <dbReference type="EMBL" id="EFH58789.1"/>
    </source>
</evidence>
<dbReference type="AlphaFoldDB" id="D7L6K7"/>
<dbReference type="Gramene" id="scaffold_300879.1">
    <property type="protein sequence ID" value="scaffold_300879.1"/>
    <property type="gene ID" value="scaffold_300879.1"/>
</dbReference>